<evidence type="ECO:0000313" key="1">
    <source>
        <dbReference type="EMBL" id="KAG2629249.1"/>
    </source>
</evidence>
<keyword evidence="2" id="KW-1185">Reference proteome</keyword>
<dbReference type="EMBL" id="CM029041">
    <property type="protein sequence ID" value="KAG2629249.1"/>
    <property type="molecule type" value="Genomic_DNA"/>
</dbReference>
<reference evidence="1" key="1">
    <citation type="submission" date="2020-05" db="EMBL/GenBank/DDBJ databases">
        <title>WGS assembly of Panicum virgatum.</title>
        <authorList>
            <person name="Lovell J.T."/>
            <person name="Jenkins J."/>
            <person name="Shu S."/>
            <person name="Juenger T.E."/>
            <person name="Schmutz J."/>
        </authorList>
    </citation>
    <scope>NUCLEOTIDE SEQUENCE</scope>
    <source>
        <strain evidence="1">AP13</strain>
    </source>
</reference>
<gene>
    <name evidence="1" type="ORF">PVAP13_3KG433701</name>
</gene>
<organism evidence="1 2">
    <name type="scientific">Panicum virgatum</name>
    <name type="common">Blackwell switchgrass</name>
    <dbReference type="NCBI Taxonomy" id="38727"/>
    <lineage>
        <taxon>Eukaryota</taxon>
        <taxon>Viridiplantae</taxon>
        <taxon>Streptophyta</taxon>
        <taxon>Embryophyta</taxon>
        <taxon>Tracheophyta</taxon>
        <taxon>Spermatophyta</taxon>
        <taxon>Magnoliopsida</taxon>
        <taxon>Liliopsida</taxon>
        <taxon>Poales</taxon>
        <taxon>Poaceae</taxon>
        <taxon>PACMAD clade</taxon>
        <taxon>Panicoideae</taxon>
        <taxon>Panicodae</taxon>
        <taxon>Paniceae</taxon>
        <taxon>Panicinae</taxon>
        <taxon>Panicum</taxon>
        <taxon>Panicum sect. Hiantes</taxon>
    </lineage>
</organism>
<accession>A0A8T0VBL4</accession>
<sequence>MWFWEGMSSLANNLKILLLALPNRSGDSCLVPVSINHIPTDYSCNNF</sequence>
<evidence type="ECO:0000313" key="2">
    <source>
        <dbReference type="Proteomes" id="UP000823388"/>
    </source>
</evidence>
<comment type="caution">
    <text evidence="1">The sequence shown here is derived from an EMBL/GenBank/DDBJ whole genome shotgun (WGS) entry which is preliminary data.</text>
</comment>
<proteinExistence type="predicted"/>
<protein>
    <submittedName>
        <fullName evidence="1">Uncharacterized protein</fullName>
    </submittedName>
</protein>
<dbReference type="AlphaFoldDB" id="A0A8T0VBL4"/>
<name>A0A8T0VBL4_PANVG</name>
<dbReference type="Proteomes" id="UP000823388">
    <property type="component" value="Chromosome 3K"/>
</dbReference>